<organism evidence="1 2">
    <name type="scientific">Pangasianodon gigas</name>
    <name type="common">Mekong giant catfish</name>
    <name type="synonym">Pangasius gigas</name>
    <dbReference type="NCBI Taxonomy" id="30993"/>
    <lineage>
        <taxon>Eukaryota</taxon>
        <taxon>Metazoa</taxon>
        <taxon>Chordata</taxon>
        <taxon>Craniata</taxon>
        <taxon>Vertebrata</taxon>
        <taxon>Euteleostomi</taxon>
        <taxon>Actinopterygii</taxon>
        <taxon>Neopterygii</taxon>
        <taxon>Teleostei</taxon>
        <taxon>Ostariophysi</taxon>
        <taxon>Siluriformes</taxon>
        <taxon>Pangasiidae</taxon>
        <taxon>Pangasianodon</taxon>
    </lineage>
</organism>
<proteinExistence type="predicted"/>
<protein>
    <submittedName>
        <fullName evidence="1">Uncharacterized protein</fullName>
    </submittedName>
</protein>
<evidence type="ECO:0000313" key="1">
    <source>
        <dbReference type="EMBL" id="MCI4377437.1"/>
    </source>
</evidence>
<keyword evidence="2" id="KW-1185">Reference proteome</keyword>
<evidence type="ECO:0000313" key="2">
    <source>
        <dbReference type="Proteomes" id="UP000829447"/>
    </source>
</evidence>
<gene>
    <name evidence="1" type="ORF">PGIGA_G00203690</name>
</gene>
<reference evidence="1 2" key="1">
    <citation type="journal article" date="2022" name="bioRxiv">
        <title>An ancient truncated duplication of the anti-Mullerian hormone receptor type 2 gene is a potential conserved master sex determinant in the Pangasiidae catfish family.</title>
        <authorList>
            <person name="Wen M."/>
            <person name="Pan Q."/>
            <person name="Jouanno E."/>
            <person name="Montfort J."/>
            <person name="Zahm M."/>
            <person name="Cabau C."/>
            <person name="Klopp C."/>
            <person name="Iampietro C."/>
            <person name="Roques C."/>
            <person name="Bouchez O."/>
            <person name="Castinel A."/>
            <person name="Donnadieu C."/>
            <person name="Parrinello H."/>
            <person name="Poncet C."/>
            <person name="Belmonte E."/>
            <person name="Gautier V."/>
            <person name="Avarre J.-C."/>
            <person name="Dugue R."/>
            <person name="Gustiano R."/>
            <person name="Ha T.T.T."/>
            <person name="Campet M."/>
            <person name="Sriphairoj K."/>
            <person name="Ribolli J."/>
            <person name="de Almeida F.L."/>
            <person name="Desvignes T."/>
            <person name="Postlethwait J.H."/>
            <person name="Bucao C.F."/>
            <person name="Robinson-Rechavi M."/>
            <person name="Bobe J."/>
            <person name="Herpin A."/>
            <person name="Guiguen Y."/>
        </authorList>
    </citation>
    <scope>NUCLEOTIDE SEQUENCE [LARGE SCALE GENOMIC DNA]</scope>
    <source>
        <strain evidence="1">YG-Dec2019</strain>
    </source>
</reference>
<sequence>MQVARSGEAGSTLVEVEEYHQWPVHHLCLCRNRLKSNKSSRINLGKNILLPRKKRRTDSTRENSSPVSQTMFPIDWRSLPPKLSQEFPEKATAAQSAPWNKPTLSNNKPDLVRIQSLDECFQLLTDMAKELEDISKGRNKSTLERYKKVSGEDSVPGNVESSKSLILSWAKELDTLTMSRGVKKKASMKAEVTRMRNNDVCDFSKDSERIMKWAHELQTVTENLSLKDGDLKQILTNHSKMHRKVDEVLPFLEFVVWSFLSHDSEEDLSKIWLPAKQRTWKTSSQKYIPNSVWQWIQSASVDVHLDSSSCHPWLYVSEDKLKVYELPEAPRGQQWDNPQQFDKLPFILGLNGFSTGRHYWEVEVPAKGKWRLGVAAASAQRKGRFHIAPGAGYWTICHRPENLQACTDPRIELPNSVPLQVVGVYVDYEEGQVSFYNAKSRFHIYTFTQTFREVIFPVFACLDGNTLLKICTS</sequence>
<dbReference type="EMBL" id="CM040457">
    <property type="protein sequence ID" value="MCI4377437.1"/>
    <property type="molecule type" value="Genomic_DNA"/>
</dbReference>
<name>A0ACC5WEF3_PANGG</name>
<comment type="caution">
    <text evidence="1">The sequence shown here is derived from an EMBL/GenBank/DDBJ whole genome shotgun (WGS) entry which is preliminary data.</text>
</comment>
<accession>A0ACC5WEF3</accession>
<dbReference type="Proteomes" id="UP000829447">
    <property type="component" value="Linkage Group LG4"/>
</dbReference>